<keyword evidence="2" id="KW-1185">Reference proteome</keyword>
<proteinExistence type="predicted"/>
<evidence type="ECO:0000313" key="1">
    <source>
        <dbReference type="EMBL" id="MEQ2200217.1"/>
    </source>
</evidence>
<comment type="caution">
    <text evidence="1">The sequence shown here is derived from an EMBL/GenBank/DDBJ whole genome shotgun (WGS) entry which is preliminary data.</text>
</comment>
<dbReference type="EMBL" id="JAHRIN010025818">
    <property type="protein sequence ID" value="MEQ2200217.1"/>
    <property type="molecule type" value="Genomic_DNA"/>
</dbReference>
<gene>
    <name evidence="1" type="ORF">XENOCAPTIV_025348</name>
</gene>
<accession>A0ABV0QXJ8</accession>
<evidence type="ECO:0000313" key="2">
    <source>
        <dbReference type="Proteomes" id="UP001434883"/>
    </source>
</evidence>
<dbReference type="Proteomes" id="UP001434883">
    <property type="component" value="Unassembled WGS sequence"/>
</dbReference>
<name>A0ABV0QXJ8_9TELE</name>
<sequence>MSSLFSKNTLSKSNLSTCPHAPPSLLLFQSSPWSGSVSSSFYSSSSPLCTNTPASFSIRNGFSVCLPVSESLSDCTSVILLPALNDFSLLCDRFVYPASLSLVWFPPVYMQLFLRVTFSPLFLRHGSVHAAGESVTDETACLSMLTCAVLPPPLFACCCCCKAAIE</sequence>
<reference evidence="1 2" key="1">
    <citation type="submission" date="2021-06" db="EMBL/GenBank/DDBJ databases">
        <authorList>
            <person name="Palmer J.M."/>
        </authorList>
    </citation>
    <scope>NUCLEOTIDE SEQUENCE [LARGE SCALE GENOMIC DNA]</scope>
    <source>
        <strain evidence="1 2">XC_2019</strain>
        <tissue evidence="1">Muscle</tissue>
    </source>
</reference>
<protein>
    <submittedName>
        <fullName evidence="1">Uncharacterized protein</fullName>
    </submittedName>
</protein>
<organism evidence="1 2">
    <name type="scientific">Xenoophorus captivus</name>
    <dbReference type="NCBI Taxonomy" id="1517983"/>
    <lineage>
        <taxon>Eukaryota</taxon>
        <taxon>Metazoa</taxon>
        <taxon>Chordata</taxon>
        <taxon>Craniata</taxon>
        <taxon>Vertebrata</taxon>
        <taxon>Euteleostomi</taxon>
        <taxon>Actinopterygii</taxon>
        <taxon>Neopterygii</taxon>
        <taxon>Teleostei</taxon>
        <taxon>Neoteleostei</taxon>
        <taxon>Acanthomorphata</taxon>
        <taxon>Ovalentaria</taxon>
        <taxon>Atherinomorphae</taxon>
        <taxon>Cyprinodontiformes</taxon>
        <taxon>Goodeidae</taxon>
        <taxon>Xenoophorus</taxon>
    </lineage>
</organism>